<evidence type="ECO:0000313" key="1">
    <source>
        <dbReference type="EMBL" id="CAH1967322.1"/>
    </source>
</evidence>
<dbReference type="EMBL" id="CAKOFQ010006743">
    <property type="protein sequence ID" value="CAH1967322.1"/>
    <property type="molecule type" value="Genomic_DNA"/>
</dbReference>
<protein>
    <submittedName>
        <fullName evidence="1">Uncharacterized protein</fullName>
    </submittedName>
</protein>
<comment type="caution">
    <text evidence="1">The sequence shown here is derived from an EMBL/GenBank/DDBJ whole genome shotgun (WGS) entry which is preliminary data.</text>
</comment>
<organism evidence="1 2">
    <name type="scientific">Acanthoscelides obtectus</name>
    <name type="common">Bean weevil</name>
    <name type="synonym">Bruchus obtectus</name>
    <dbReference type="NCBI Taxonomy" id="200917"/>
    <lineage>
        <taxon>Eukaryota</taxon>
        <taxon>Metazoa</taxon>
        <taxon>Ecdysozoa</taxon>
        <taxon>Arthropoda</taxon>
        <taxon>Hexapoda</taxon>
        <taxon>Insecta</taxon>
        <taxon>Pterygota</taxon>
        <taxon>Neoptera</taxon>
        <taxon>Endopterygota</taxon>
        <taxon>Coleoptera</taxon>
        <taxon>Polyphaga</taxon>
        <taxon>Cucujiformia</taxon>
        <taxon>Chrysomeloidea</taxon>
        <taxon>Chrysomelidae</taxon>
        <taxon>Bruchinae</taxon>
        <taxon>Bruchini</taxon>
        <taxon>Acanthoscelides</taxon>
    </lineage>
</organism>
<gene>
    <name evidence="1" type="ORF">ACAOBT_LOCUS7334</name>
</gene>
<keyword evidence="2" id="KW-1185">Reference proteome</keyword>
<sequence>MASQVTVRINKGDSPNLGFRLQGGKDFATPLVIQKLTVYEKERLKNSTGNKKKKGNTYMLEFLREDVTDNFTVYIALKIN</sequence>
<dbReference type="Proteomes" id="UP001152888">
    <property type="component" value="Unassembled WGS sequence"/>
</dbReference>
<reference evidence="1" key="1">
    <citation type="submission" date="2022-03" db="EMBL/GenBank/DDBJ databases">
        <authorList>
            <person name="Sayadi A."/>
        </authorList>
    </citation>
    <scope>NUCLEOTIDE SEQUENCE</scope>
</reference>
<dbReference type="Gene3D" id="2.30.42.10">
    <property type="match status" value="1"/>
</dbReference>
<name>A0A9P0K537_ACAOB</name>
<proteinExistence type="predicted"/>
<dbReference type="InterPro" id="IPR036034">
    <property type="entry name" value="PDZ_sf"/>
</dbReference>
<accession>A0A9P0K537</accession>
<dbReference type="AlphaFoldDB" id="A0A9P0K537"/>
<dbReference type="OrthoDB" id="5911912at2759"/>
<evidence type="ECO:0000313" key="2">
    <source>
        <dbReference type="Proteomes" id="UP001152888"/>
    </source>
</evidence>